<evidence type="ECO:0000313" key="2">
    <source>
        <dbReference type="EMBL" id="QDT03301.1"/>
    </source>
</evidence>
<reference evidence="2 3" key="1">
    <citation type="submission" date="2019-02" db="EMBL/GenBank/DDBJ databases">
        <title>Deep-cultivation of Planctomycetes and their phenomic and genomic characterization uncovers novel biology.</title>
        <authorList>
            <person name="Wiegand S."/>
            <person name="Jogler M."/>
            <person name="Boedeker C."/>
            <person name="Pinto D."/>
            <person name="Vollmers J."/>
            <person name="Rivas-Marin E."/>
            <person name="Kohn T."/>
            <person name="Peeters S.H."/>
            <person name="Heuer A."/>
            <person name="Rast P."/>
            <person name="Oberbeckmann S."/>
            <person name="Bunk B."/>
            <person name="Jeske O."/>
            <person name="Meyerdierks A."/>
            <person name="Storesund J.E."/>
            <person name="Kallscheuer N."/>
            <person name="Luecker S."/>
            <person name="Lage O.M."/>
            <person name="Pohl T."/>
            <person name="Merkel B.J."/>
            <person name="Hornburger P."/>
            <person name="Mueller R.-W."/>
            <person name="Bruemmer F."/>
            <person name="Labrenz M."/>
            <person name="Spormann A.M."/>
            <person name="Op den Camp H."/>
            <person name="Overmann J."/>
            <person name="Amann R."/>
            <person name="Jetten M.S.M."/>
            <person name="Mascher T."/>
            <person name="Medema M.H."/>
            <person name="Devos D.P."/>
            <person name="Kaster A.-K."/>
            <person name="Ovreas L."/>
            <person name="Rohde M."/>
            <person name="Galperin M.Y."/>
            <person name="Jogler C."/>
        </authorList>
    </citation>
    <scope>NUCLEOTIDE SEQUENCE [LARGE SCALE GENOMIC DNA]</scope>
    <source>
        <strain evidence="2 3">K22_7</strain>
    </source>
</reference>
<dbReference type="EMBL" id="CP036525">
    <property type="protein sequence ID" value="QDT03301.1"/>
    <property type="molecule type" value="Genomic_DNA"/>
</dbReference>
<evidence type="ECO:0000313" key="3">
    <source>
        <dbReference type="Proteomes" id="UP000318538"/>
    </source>
</evidence>
<protein>
    <submittedName>
        <fullName evidence="2">Uncharacterized protein</fullName>
    </submittedName>
</protein>
<sequence length="71" mass="7808">MEGIPGRSRDHGSQNRQTAQNFGLRHNTRSEARQELRPPPPAGMGGIPGRSRDHGSQNRQTAQSFGLPQHP</sequence>
<gene>
    <name evidence="2" type="ORF">K227x_16830</name>
</gene>
<feature type="compositionally biased region" description="Polar residues" evidence="1">
    <location>
        <begin position="57"/>
        <end position="71"/>
    </location>
</feature>
<dbReference type="KEGG" id="rlc:K227x_16830"/>
<dbReference type="Proteomes" id="UP000318538">
    <property type="component" value="Chromosome"/>
</dbReference>
<keyword evidence="3" id="KW-1185">Reference proteome</keyword>
<dbReference type="AlphaFoldDB" id="A0A517N843"/>
<feature type="region of interest" description="Disordered" evidence="1">
    <location>
        <begin position="1"/>
        <end position="71"/>
    </location>
</feature>
<proteinExistence type="predicted"/>
<organism evidence="2 3">
    <name type="scientific">Rubripirellula lacrimiformis</name>
    <dbReference type="NCBI Taxonomy" id="1930273"/>
    <lineage>
        <taxon>Bacteria</taxon>
        <taxon>Pseudomonadati</taxon>
        <taxon>Planctomycetota</taxon>
        <taxon>Planctomycetia</taxon>
        <taxon>Pirellulales</taxon>
        <taxon>Pirellulaceae</taxon>
        <taxon>Rubripirellula</taxon>
    </lineage>
</organism>
<accession>A0A517N843</accession>
<evidence type="ECO:0000256" key="1">
    <source>
        <dbReference type="SAM" id="MobiDB-lite"/>
    </source>
</evidence>
<name>A0A517N843_9BACT</name>